<organism evidence="1 2">
    <name type="scientific">Pleuronectes platessa</name>
    <name type="common">European plaice</name>
    <dbReference type="NCBI Taxonomy" id="8262"/>
    <lineage>
        <taxon>Eukaryota</taxon>
        <taxon>Metazoa</taxon>
        <taxon>Chordata</taxon>
        <taxon>Craniata</taxon>
        <taxon>Vertebrata</taxon>
        <taxon>Euteleostomi</taxon>
        <taxon>Actinopterygii</taxon>
        <taxon>Neopterygii</taxon>
        <taxon>Teleostei</taxon>
        <taxon>Neoteleostei</taxon>
        <taxon>Acanthomorphata</taxon>
        <taxon>Carangaria</taxon>
        <taxon>Pleuronectiformes</taxon>
        <taxon>Pleuronectoidei</taxon>
        <taxon>Pleuronectidae</taxon>
        <taxon>Pleuronectes</taxon>
    </lineage>
</organism>
<reference evidence="1" key="1">
    <citation type="submission" date="2020-03" db="EMBL/GenBank/DDBJ databases">
        <authorList>
            <person name="Weist P."/>
        </authorList>
    </citation>
    <scope>NUCLEOTIDE SEQUENCE</scope>
</reference>
<name>A0A9N7V519_PLEPL</name>
<dbReference type="EMBL" id="CADEAL010002968">
    <property type="protein sequence ID" value="CAB1442964.1"/>
    <property type="molecule type" value="Genomic_DNA"/>
</dbReference>
<proteinExistence type="predicted"/>
<sequence length="101" mass="11089">MRYISPPAVPPTVGLTAPEQGTLLPQHLLPRALYMMIQSIAECKSLISLVIGAAPLLHFCECVSARFKEPRPDVTALHKLPRKCGMIQQCLEVPGQTRRGT</sequence>
<dbReference type="AlphaFoldDB" id="A0A9N7V519"/>
<evidence type="ECO:0000313" key="2">
    <source>
        <dbReference type="Proteomes" id="UP001153269"/>
    </source>
</evidence>
<accession>A0A9N7V519</accession>
<protein>
    <submittedName>
        <fullName evidence="1">Uncharacterized protein</fullName>
    </submittedName>
</protein>
<comment type="caution">
    <text evidence="1">The sequence shown here is derived from an EMBL/GenBank/DDBJ whole genome shotgun (WGS) entry which is preliminary data.</text>
</comment>
<gene>
    <name evidence="1" type="ORF">PLEPLA_LOCUS30683</name>
</gene>
<dbReference type="Proteomes" id="UP001153269">
    <property type="component" value="Unassembled WGS sequence"/>
</dbReference>
<evidence type="ECO:0000313" key="1">
    <source>
        <dbReference type="EMBL" id="CAB1442964.1"/>
    </source>
</evidence>
<keyword evidence="2" id="KW-1185">Reference proteome</keyword>